<reference evidence="21 22" key="1">
    <citation type="submission" date="2020-08" db="EMBL/GenBank/DDBJ databases">
        <title>Bridging the membrane lipid divide: bacteria of the FCB group superphylum have the potential to synthesize archaeal ether lipids.</title>
        <authorList>
            <person name="Villanueva L."/>
            <person name="Von Meijenfeldt F.A.B."/>
            <person name="Westbye A.B."/>
            <person name="Yadav S."/>
            <person name="Hopmans E.C."/>
            <person name="Dutilh B.E."/>
            <person name="Sinninghe Damste J.S."/>
        </authorList>
    </citation>
    <scope>NUCLEOTIDE SEQUENCE [LARGE SCALE GENOMIC DNA]</scope>
    <source>
        <strain evidence="21">NIOZ-UU30</strain>
    </source>
</reference>
<dbReference type="GO" id="GO:0006654">
    <property type="term" value="P:phosphatidic acid biosynthetic process"/>
    <property type="evidence" value="ECO:0007669"/>
    <property type="project" value="TreeGrafter"/>
</dbReference>
<comment type="catalytic activity">
    <reaction evidence="1 18">
        <text>a 1-acyl-sn-glycero-3-phosphate + an acyl-CoA = a 1,2-diacyl-sn-glycero-3-phosphate + CoA</text>
        <dbReference type="Rhea" id="RHEA:19709"/>
        <dbReference type="ChEBI" id="CHEBI:57287"/>
        <dbReference type="ChEBI" id="CHEBI:57970"/>
        <dbReference type="ChEBI" id="CHEBI:58342"/>
        <dbReference type="ChEBI" id="CHEBI:58608"/>
        <dbReference type="EC" id="2.3.1.51"/>
    </reaction>
</comment>
<keyword evidence="19" id="KW-1133">Transmembrane helix</keyword>
<evidence type="ECO:0000256" key="18">
    <source>
        <dbReference type="RuleBase" id="RU361267"/>
    </source>
</evidence>
<dbReference type="InterPro" id="IPR002123">
    <property type="entry name" value="Plipid/glycerol_acylTrfase"/>
</dbReference>
<dbReference type="AlphaFoldDB" id="A0A8J6NZS0"/>
<dbReference type="PANTHER" id="PTHR10434">
    <property type="entry name" value="1-ACYL-SN-GLYCEROL-3-PHOSPHATE ACYLTRANSFERASE"/>
    <property type="match status" value="1"/>
</dbReference>
<evidence type="ECO:0000256" key="11">
    <source>
        <dbReference type="ARBA" id="ARBA00022679"/>
    </source>
</evidence>
<evidence type="ECO:0000256" key="15">
    <source>
        <dbReference type="ARBA" id="ARBA00023264"/>
    </source>
</evidence>
<evidence type="ECO:0000256" key="9">
    <source>
        <dbReference type="ARBA" id="ARBA00022516"/>
    </source>
</evidence>
<evidence type="ECO:0000259" key="20">
    <source>
        <dbReference type="SMART" id="SM00563"/>
    </source>
</evidence>
<comment type="domain">
    <text evidence="18">The HXXXXD motif is essential for acyltransferase activity and may constitute the binding site for the phosphate moiety of the glycerol-3-phosphate.</text>
</comment>
<evidence type="ECO:0000256" key="19">
    <source>
        <dbReference type="SAM" id="Phobius"/>
    </source>
</evidence>
<comment type="pathway">
    <text evidence="4">Lipid metabolism.</text>
</comment>
<keyword evidence="10" id="KW-0997">Cell inner membrane</keyword>
<keyword evidence="8" id="KW-1003">Cell membrane</keyword>
<keyword evidence="16 18" id="KW-0012">Acyltransferase</keyword>
<dbReference type="CDD" id="cd07989">
    <property type="entry name" value="LPLAT_AGPAT-like"/>
    <property type="match status" value="1"/>
</dbReference>
<evidence type="ECO:0000256" key="12">
    <source>
        <dbReference type="ARBA" id="ARBA00023098"/>
    </source>
</evidence>
<evidence type="ECO:0000256" key="6">
    <source>
        <dbReference type="ARBA" id="ARBA00013211"/>
    </source>
</evidence>
<keyword evidence="9 18" id="KW-0444">Lipid biosynthesis</keyword>
<name>A0A8J6NZS0_9BACT</name>
<evidence type="ECO:0000256" key="17">
    <source>
        <dbReference type="ARBA" id="ARBA00037183"/>
    </source>
</evidence>
<keyword evidence="15 18" id="KW-1208">Phospholipid metabolism</keyword>
<evidence type="ECO:0000256" key="14">
    <source>
        <dbReference type="ARBA" id="ARBA00023209"/>
    </source>
</evidence>
<dbReference type="GO" id="GO:0003841">
    <property type="term" value="F:1-acylglycerol-3-phosphate O-acyltransferase activity"/>
    <property type="evidence" value="ECO:0007669"/>
    <property type="project" value="UniProtKB-UniRule"/>
</dbReference>
<comment type="function">
    <text evidence="17">Converts lysophosphatidic acid (LPA) into phosphatidic acid by incorporating acyl moiety at the 2 position.</text>
</comment>
<dbReference type="EC" id="2.3.1.51" evidence="6 18"/>
<comment type="similarity">
    <text evidence="5 18">Belongs to the 1-acyl-sn-glycerol-3-phosphate acyltransferase family.</text>
</comment>
<protein>
    <recommendedName>
        <fullName evidence="7 18">1-acyl-sn-glycerol-3-phosphate acyltransferase</fullName>
        <ecNumber evidence="6 18">2.3.1.51</ecNumber>
    </recommendedName>
</protein>
<evidence type="ECO:0000256" key="7">
    <source>
        <dbReference type="ARBA" id="ARBA00016139"/>
    </source>
</evidence>
<feature type="domain" description="Phospholipid/glycerol acyltransferase" evidence="20">
    <location>
        <begin position="78"/>
        <end position="192"/>
    </location>
</feature>
<keyword evidence="19" id="KW-0812">Transmembrane</keyword>
<dbReference type="NCBIfam" id="TIGR00530">
    <property type="entry name" value="AGP_acyltrn"/>
    <property type="match status" value="1"/>
</dbReference>
<evidence type="ECO:0000256" key="13">
    <source>
        <dbReference type="ARBA" id="ARBA00023136"/>
    </source>
</evidence>
<gene>
    <name evidence="21" type="ORF">H8E23_17505</name>
</gene>
<dbReference type="EMBL" id="JACNJH010000267">
    <property type="protein sequence ID" value="MBC8363183.1"/>
    <property type="molecule type" value="Genomic_DNA"/>
</dbReference>
<dbReference type="Pfam" id="PF01553">
    <property type="entry name" value="Acyltransferase"/>
    <property type="match status" value="1"/>
</dbReference>
<keyword evidence="12 18" id="KW-0443">Lipid metabolism</keyword>
<evidence type="ECO:0000256" key="1">
    <source>
        <dbReference type="ARBA" id="ARBA00001141"/>
    </source>
</evidence>
<evidence type="ECO:0000313" key="22">
    <source>
        <dbReference type="Proteomes" id="UP000603434"/>
    </source>
</evidence>
<dbReference type="Proteomes" id="UP000603434">
    <property type="component" value="Unassembled WGS sequence"/>
</dbReference>
<evidence type="ECO:0000256" key="8">
    <source>
        <dbReference type="ARBA" id="ARBA00022475"/>
    </source>
</evidence>
<evidence type="ECO:0000256" key="4">
    <source>
        <dbReference type="ARBA" id="ARBA00005189"/>
    </source>
</evidence>
<comment type="caution">
    <text evidence="21">The sequence shown here is derived from an EMBL/GenBank/DDBJ whole genome shotgun (WGS) entry which is preliminary data.</text>
</comment>
<evidence type="ECO:0000256" key="5">
    <source>
        <dbReference type="ARBA" id="ARBA00008655"/>
    </source>
</evidence>
<dbReference type="UniPathway" id="UPA00557">
    <property type="reaction ID" value="UER00613"/>
</dbReference>
<proteinExistence type="inferred from homology"/>
<evidence type="ECO:0000256" key="16">
    <source>
        <dbReference type="ARBA" id="ARBA00023315"/>
    </source>
</evidence>
<sequence length="249" mass="27912">MKLIFYGVLYPLMRLFYLIFLMANTLALALIIIIISPFDHNGNSVHYIGKFWSLSNVFLSGTRLTLKGREKIDKNLTYIVMSNHQSLFDVWALIAKIPLQLRWIVKSEIRKIPIFGYALERMGHVYVDRKNRAAASVSLETAARKIRQGTSVIIFPEGTRSPDGNLLTFRPGGALIAIKSGVPILPVTVNGSRFVLPKNTLALMPGRIQVVVGDVIDPGRYDENRKAELMQEVKAAIAKNLDLEYGKLT</sequence>
<dbReference type="GO" id="GO:0005886">
    <property type="term" value="C:plasma membrane"/>
    <property type="evidence" value="ECO:0007669"/>
    <property type="project" value="UniProtKB-SubCell"/>
</dbReference>
<keyword evidence="11 18" id="KW-0808">Transferase</keyword>
<dbReference type="SMART" id="SM00563">
    <property type="entry name" value="PlsC"/>
    <property type="match status" value="1"/>
</dbReference>
<comment type="subcellular location">
    <subcellularLocation>
        <location evidence="2">Cell inner membrane</location>
        <topology evidence="2">Peripheral membrane protein</topology>
    </subcellularLocation>
</comment>
<comment type="pathway">
    <text evidence="3">Phospholipid metabolism; CDP-diacylglycerol biosynthesis; CDP-diacylglycerol from sn-glycerol 3-phosphate: step 2/3.</text>
</comment>
<evidence type="ECO:0000313" key="21">
    <source>
        <dbReference type="EMBL" id="MBC8363183.1"/>
    </source>
</evidence>
<evidence type="ECO:0000256" key="3">
    <source>
        <dbReference type="ARBA" id="ARBA00004728"/>
    </source>
</evidence>
<dbReference type="InterPro" id="IPR004552">
    <property type="entry name" value="AGP_acyltrans"/>
</dbReference>
<dbReference type="SUPFAM" id="SSF69593">
    <property type="entry name" value="Glycerol-3-phosphate (1)-acyltransferase"/>
    <property type="match status" value="1"/>
</dbReference>
<dbReference type="GO" id="GO:0016024">
    <property type="term" value="P:CDP-diacylglycerol biosynthetic process"/>
    <property type="evidence" value="ECO:0007669"/>
    <property type="project" value="UniProtKB-UniPathway"/>
</dbReference>
<evidence type="ECO:0000256" key="10">
    <source>
        <dbReference type="ARBA" id="ARBA00022519"/>
    </source>
</evidence>
<keyword evidence="13 19" id="KW-0472">Membrane</keyword>
<evidence type="ECO:0000256" key="2">
    <source>
        <dbReference type="ARBA" id="ARBA00004417"/>
    </source>
</evidence>
<feature type="transmembrane region" description="Helical" evidence="19">
    <location>
        <begin position="12"/>
        <end position="35"/>
    </location>
</feature>
<keyword evidence="14 18" id="KW-0594">Phospholipid biosynthesis</keyword>
<organism evidence="21 22">
    <name type="scientific">Candidatus Desulfatibia profunda</name>
    <dbReference type="NCBI Taxonomy" id="2841695"/>
    <lineage>
        <taxon>Bacteria</taxon>
        <taxon>Pseudomonadati</taxon>
        <taxon>Thermodesulfobacteriota</taxon>
        <taxon>Desulfobacteria</taxon>
        <taxon>Desulfobacterales</taxon>
        <taxon>Desulfobacterales incertae sedis</taxon>
        <taxon>Candidatus Desulfatibia</taxon>
    </lineage>
</organism>
<accession>A0A8J6NZS0</accession>
<dbReference type="PANTHER" id="PTHR10434:SF59">
    <property type="entry name" value="1-ACYL-SN-GLYCEROL-3-PHOSPHATE ACYLTRANSFERASE"/>
    <property type="match status" value="1"/>
</dbReference>